<name>A0ABW3PF39_9PROT</name>
<comment type="caution">
    <text evidence="11">The sequence shown here is derived from an EMBL/GenBank/DDBJ whole genome shotgun (WGS) entry which is preliminary data.</text>
</comment>
<dbReference type="PROSITE" id="PS50263">
    <property type="entry name" value="CN_HYDROLASE"/>
    <property type="match status" value="1"/>
</dbReference>
<keyword evidence="7 9" id="KW-0472">Membrane</keyword>
<dbReference type="InterPro" id="IPR003010">
    <property type="entry name" value="C-N_Hydrolase"/>
</dbReference>
<feature type="transmembrane region" description="Helical" evidence="9">
    <location>
        <begin position="92"/>
        <end position="115"/>
    </location>
</feature>
<organism evidence="11 12">
    <name type="scientific">Methylophilus flavus</name>
    <dbReference type="NCBI Taxonomy" id="640084"/>
    <lineage>
        <taxon>Bacteria</taxon>
        <taxon>Pseudomonadati</taxon>
        <taxon>Pseudomonadota</taxon>
        <taxon>Betaproteobacteria</taxon>
        <taxon>Nitrosomonadales</taxon>
        <taxon>Methylophilaceae</taxon>
        <taxon>Methylophilus</taxon>
    </lineage>
</organism>
<dbReference type="SUPFAM" id="SSF56317">
    <property type="entry name" value="Carbon-nitrogen hydrolase"/>
    <property type="match status" value="1"/>
</dbReference>
<dbReference type="RefSeq" id="WP_379034758.1">
    <property type="nucleotide sequence ID" value="NZ_JBHTLN010000002.1"/>
</dbReference>
<accession>A0ABW3PF39</accession>
<dbReference type="GO" id="GO:0016746">
    <property type="term" value="F:acyltransferase activity"/>
    <property type="evidence" value="ECO:0007669"/>
    <property type="project" value="UniProtKB-KW"/>
</dbReference>
<feature type="transmembrane region" description="Helical" evidence="9">
    <location>
        <begin position="196"/>
        <end position="214"/>
    </location>
</feature>
<evidence type="ECO:0000256" key="6">
    <source>
        <dbReference type="ARBA" id="ARBA00022989"/>
    </source>
</evidence>
<feature type="transmembrane region" description="Helical" evidence="9">
    <location>
        <begin position="161"/>
        <end position="184"/>
    </location>
</feature>
<evidence type="ECO:0000256" key="4">
    <source>
        <dbReference type="ARBA" id="ARBA00022679"/>
    </source>
</evidence>
<comment type="function">
    <text evidence="9">Catalyzes the phospholipid dependent N-acylation of the N-terminal cysteine of apolipoprotein, the last step in lipoprotein maturation.</text>
</comment>
<feature type="transmembrane region" description="Helical" evidence="9">
    <location>
        <begin position="63"/>
        <end position="80"/>
    </location>
</feature>
<evidence type="ECO:0000256" key="9">
    <source>
        <dbReference type="HAMAP-Rule" id="MF_01148"/>
    </source>
</evidence>
<dbReference type="Pfam" id="PF00795">
    <property type="entry name" value="CN_hydrolase"/>
    <property type="match status" value="1"/>
</dbReference>
<dbReference type="Gene3D" id="3.60.110.10">
    <property type="entry name" value="Carbon-nitrogen hydrolase"/>
    <property type="match status" value="1"/>
</dbReference>
<keyword evidence="3 9" id="KW-1003">Cell membrane</keyword>
<dbReference type="Pfam" id="PF20154">
    <property type="entry name" value="LNT_N"/>
    <property type="match status" value="1"/>
</dbReference>
<dbReference type="NCBIfam" id="TIGR00546">
    <property type="entry name" value="lnt"/>
    <property type="match status" value="1"/>
</dbReference>
<keyword evidence="12" id="KW-1185">Reference proteome</keyword>
<evidence type="ECO:0000256" key="8">
    <source>
        <dbReference type="ARBA" id="ARBA00023315"/>
    </source>
</evidence>
<sequence>MSRFKQWAQSAPLWQRALLAVALGALTVLGFAPYYLFWLPWLSLAMLLLLWQQASTAGQIFKLGLAFGIGLYCVGIYWIYISLHDFGGMPWWFAGFSTFCLCAFMALFPALAGYLAKRLGNLLWAAPILWAVSDWVRSWIFTGFPWLTLGYSQAPSSPLVGFLPVIGVYGVSALTAVIAASLAYACLNAANRLRALALPVVLLAIGSLLAVIPWSRPVGQPVTVALLQGNISQTIKWSPEQAQRTLRQYLDMVRMAEAKLIVLPETALPMLADQIDPSYLAALKQHAVSQQGDILLGVVEAKNNNYYNSAISVGASPEQAYSKSHLVPFGEYIPLKSLFGWIYEDLLHMPLSDLSRGTSRKPLHIAGQKVGVNICYEDVFGEEIAQQLPEAELLVNISNDAWYGKSFAAEQHMQFSQVRAIETGRMVLRSTNTGATAIIGQDGQVRQHASHDEGLILVGKAQSYQGATPYVQWGNYLFIILSILGLAAAFRYKAKA</sequence>
<dbReference type="Proteomes" id="UP001597206">
    <property type="component" value="Unassembled WGS sequence"/>
</dbReference>
<evidence type="ECO:0000256" key="2">
    <source>
        <dbReference type="ARBA" id="ARBA00010065"/>
    </source>
</evidence>
<comment type="pathway">
    <text evidence="9">Protein modification; lipoprotein biosynthesis (N-acyl transfer).</text>
</comment>
<comment type="similarity">
    <text evidence="2 9">Belongs to the CN hydrolase family. Apolipoprotein N-acyltransferase subfamily.</text>
</comment>
<comment type="subcellular location">
    <subcellularLocation>
        <location evidence="1 9">Cell membrane</location>
        <topology evidence="1 9">Multi-pass membrane protein</topology>
    </subcellularLocation>
</comment>
<dbReference type="CDD" id="cd07571">
    <property type="entry name" value="ALP_N-acyl_transferase"/>
    <property type="match status" value="1"/>
</dbReference>
<dbReference type="InterPro" id="IPR004563">
    <property type="entry name" value="Apolipo_AcylTrfase"/>
</dbReference>
<feature type="transmembrane region" description="Helical" evidence="9">
    <location>
        <begin position="473"/>
        <end position="492"/>
    </location>
</feature>
<keyword evidence="6 9" id="KW-1133">Transmembrane helix</keyword>
<keyword evidence="5 9" id="KW-0812">Transmembrane</keyword>
<reference evidence="12" key="1">
    <citation type="journal article" date="2019" name="Int. J. Syst. Evol. Microbiol.">
        <title>The Global Catalogue of Microorganisms (GCM) 10K type strain sequencing project: providing services to taxonomists for standard genome sequencing and annotation.</title>
        <authorList>
            <consortium name="The Broad Institute Genomics Platform"/>
            <consortium name="The Broad Institute Genome Sequencing Center for Infectious Disease"/>
            <person name="Wu L."/>
            <person name="Ma J."/>
        </authorList>
    </citation>
    <scope>NUCLEOTIDE SEQUENCE [LARGE SCALE GENOMIC DNA]</scope>
    <source>
        <strain evidence="12">CCUG 58411</strain>
    </source>
</reference>
<evidence type="ECO:0000256" key="3">
    <source>
        <dbReference type="ARBA" id="ARBA00022475"/>
    </source>
</evidence>
<dbReference type="HAMAP" id="MF_01148">
    <property type="entry name" value="Lnt"/>
    <property type="match status" value="1"/>
</dbReference>
<evidence type="ECO:0000256" key="7">
    <source>
        <dbReference type="ARBA" id="ARBA00023136"/>
    </source>
</evidence>
<protein>
    <recommendedName>
        <fullName evidence="9">Apolipoprotein N-acyltransferase</fullName>
        <shortName evidence="9">ALP N-acyltransferase</shortName>
        <ecNumber evidence="9">2.3.1.269</ecNumber>
    </recommendedName>
</protein>
<keyword evidence="4 9" id="KW-0808">Transferase</keyword>
<keyword evidence="8 9" id="KW-0012">Acyltransferase</keyword>
<proteinExistence type="inferred from homology"/>
<evidence type="ECO:0000256" key="1">
    <source>
        <dbReference type="ARBA" id="ARBA00004651"/>
    </source>
</evidence>
<evidence type="ECO:0000256" key="5">
    <source>
        <dbReference type="ARBA" id="ARBA00022692"/>
    </source>
</evidence>
<dbReference type="EC" id="2.3.1.269" evidence="9"/>
<feature type="domain" description="CN hydrolase" evidence="10">
    <location>
        <begin position="227"/>
        <end position="463"/>
    </location>
</feature>
<evidence type="ECO:0000313" key="12">
    <source>
        <dbReference type="Proteomes" id="UP001597206"/>
    </source>
</evidence>
<gene>
    <name evidence="9 11" type="primary">lnt</name>
    <name evidence="11" type="ORF">ACFQ2T_12090</name>
</gene>
<dbReference type="PANTHER" id="PTHR38686:SF1">
    <property type="entry name" value="APOLIPOPROTEIN N-ACYLTRANSFERASE"/>
    <property type="match status" value="1"/>
</dbReference>
<feature type="transmembrane region" description="Helical" evidence="9">
    <location>
        <begin position="122"/>
        <end position="141"/>
    </location>
</feature>
<comment type="catalytic activity">
    <reaction evidence="9">
        <text>N-terminal S-1,2-diacyl-sn-glyceryl-L-cysteinyl-[lipoprotein] + a glycerophospholipid = N-acyl-S-1,2-diacyl-sn-glyceryl-L-cysteinyl-[lipoprotein] + a 2-acyl-sn-glycero-3-phospholipid + H(+)</text>
        <dbReference type="Rhea" id="RHEA:48228"/>
        <dbReference type="Rhea" id="RHEA-COMP:14681"/>
        <dbReference type="Rhea" id="RHEA-COMP:14684"/>
        <dbReference type="ChEBI" id="CHEBI:15378"/>
        <dbReference type="ChEBI" id="CHEBI:136912"/>
        <dbReference type="ChEBI" id="CHEBI:140656"/>
        <dbReference type="ChEBI" id="CHEBI:140657"/>
        <dbReference type="ChEBI" id="CHEBI:140660"/>
        <dbReference type="EC" id="2.3.1.269"/>
    </reaction>
</comment>
<dbReference type="EMBL" id="JBHTLN010000002">
    <property type="protein sequence ID" value="MFD1123251.1"/>
    <property type="molecule type" value="Genomic_DNA"/>
</dbReference>
<dbReference type="InterPro" id="IPR036526">
    <property type="entry name" value="C-N_Hydrolase_sf"/>
</dbReference>
<dbReference type="PANTHER" id="PTHR38686">
    <property type="entry name" value="APOLIPOPROTEIN N-ACYLTRANSFERASE"/>
    <property type="match status" value="1"/>
</dbReference>
<evidence type="ECO:0000259" key="10">
    <source>
        <dbReference type="PROSITE" id="PS50263"/>
    </source>
</evidence>
<evidence type="ECO:0000313" key="11">
    <source>
        <dbReference type="EMBL" id="MFD1123251.1"/>
    </source>
</evidence>
<dbReference type="InterPro" id="IPR045378">
    <property type="entry name" value="LNT_N"/>
</dbReference>